<evidence type="ECO:0000256" key="3">
    <source>
        <dbReference type="ARBA" id="ARBA00022679"/>
    </source>
</evidence>
<dbReference type="PANTHER" id="PTHR11926:SF774">
    <property type="entry name" value="UDP-GLYCOSYLTRANSFERASE 85A1-RELATED"/>
    <property type="match status" value="1"/>
</dbReference>
<keyword evidence="2" id="KW-0328">Glycosyltransferase</keyword>
<dbReference type="OrthoDB" id="5835829at2759"/>
<dbReference type="InterPro" id="IPR015421">
    <property type="entry name" value="PyrdxlP-dep_Trfase_major"/>
</dbReference>
<dbReference type="SUPFAM" id="SSF53756">
    <property type="entry name" value="UDP-Glycosyltransferase/glycogen phosphorylase"/>
    <property type="match status" value="2"/>
</dbReference>
<dbReference type="Gene3D" id="3.40.640.10">
    <property type="entry name" value="Type I PLP-dependent aspartate aminotransferase-like (Major domain)"/>
    <property type="match status" value="1"/>
</dbReference>
<organism evidence="6 7">
    <name type="scientific">Artemisia annua</name>
    <name type="common">Sweet wormwood</name>
    <dbReference type="NCBI Taxonomy" id="35608"/>
    <lineage>
        <taxon>Eukaryota</taxon>
        <taxon>Viridiplantae</taxon>
        <taxon>Streptophyta</taxon>
        <taxon>Embryophyta</taxon>
        <taxon>Tracheophyta</taxon>
        <taxon>Spermatophyta</taxon>
        <taxon>Magnoliopsida</taxon>
        <taxon>eudicotyledons</taxon>
        <taxon>Gunneridae</taxon>
        <taxon>Pentapetalae</taxon>
        <taxon>asterids</taxon>
        <taxon>campanulids</taxon>
        <taxon>Asterales</taxon>
        <taxon>Asteraceae</taxon>
        <taxon>Asteroideae</taxon>
        <taxon>Anthemideae</taxon>
        <taxon>Artemisiinae</taxon>
        <taxon>Artemisia</taxon>
    </lineage>
</organism>
<dbReference type="AlphaFoldDB" id="A0A2U1MAG5"/>
<accession>A0A2U1MAG5</accession>
<reference evidence="6 7" key="1">
    <citation type="journal article" date="2018" name="Mol. Plant">
        <title>The genome of Artemisia annua provides insight into the evolution of Asteraceae family and artemisinin biosynthesis.</title>
        <authorList>
            <person name="Shen Q."/>
            <person name="Zhang L."/>
            <person name="Liao Z."/>
            <person name="Wang S."/>
            <person name="Yan T."/>
            <person name="Shi P."/>
            <person name="Liu M."/>
            <person name="Fu X."/>
            <person name="Pan Q."/>
            <person name="Wang Y."/>
            <person name="Lv Z."/>
            <person name="Lu X."/>
            <person name="Zhang F."/>
            <person name="Jiang W."/>
            <person name="Ma Y."/>
            <person name="Chen M."/>
            <person name="Hao X."/>
            <person name="Li L."/>
            <person name="Tang Y."/>
            <person name="Lv G."/>
            <person name="Zhou Y."/>
            <person name="Sun X."/>
            <person name="Brodelius P.E."/>
            <person name="Rose J.K.C."/>
            <person name="Tang K."/>
        </authorList>
    </citation>
    <scope>NUCLEOTIDE SEQUENCE [LARGE SCALE GENOMIC DNA]</scope>
    <source>
        <strain evidence="7">cv. Huhao1</strain>
        <tissue evidence="6">Leaf</tissue>
    </source>
</reference>
<evidence type="ECO:0000256" key="4">
    <source>
        <dbReference type="SAM" id="MobiDB-lite"/>
    </source>
</evidence>
<gene>
    <name evidence="6" type="ORF">CTI12_AA401800</name>
</gene>
<dbReference type="Pfam" id="PF00464">
    <property type="entry name" value="SHMT"/>
    <property type="match status" value="1"/>
</dbReference>
<keyword evidence="3 6" id="KW-0808">Transferase</keyword>
<dbReference type="GO" id="GO:0080043">
    <property type="term" value="F:quercetin 3-O-glucosyltransferase activity"/>
    <property type="evidence" value="ECO:0007669"/>
    <property type="project" value="TreeGrafter"/>
</dbReference>
<dbReference type="InterPro" id="IPR012677">
    <property type="entry name" value="Nucleotide-bd_a/b_plait_sf"/>
</dbReference>
<dbReference type="CDD" id="cd03784">
    <property type="entry name" value="GT1_Gtf-like"/>
    <property type="match status" value="1"/>
</dbReference>
<keyword evidence="7" id="KW-1185">Reference proteome</keyword>
<evidence type="ECO:0000313" key="7">
    <source>
        <dbReference type="Proteomes" id="UP000245207"/>
    </source>
</evidence>
<feature type="region of interest" description="Disordered" evidence="4">
    <location>
        <begin position="1"/>
        <end position="23"/>
    </location>
</feature>
<comment type="caution">
    <text evidence="6">The sequence shown here is derived from an EMBL/GenBank/DDBJ whole genome shotgun (WGS) entry which is preliminary data.</text>
</comment>
<dbReference type="Gene3D" id="3.30.70.330">
    <property type="match status" value="1"/>
</dbReference>
<comment type="similarity">
    <text evidence="1">Belongs to the UDP-glycosyltransferase family.</text>
</comment>
<proteinExistence type="inferred from homology"/>
<dbReference type="InterPro" id="IPR015424">
    <property type="entry name" value="PyrdxlP-dep_Trfase"/>
</dbReference>
<dbReference type="InterPro" id="IPR002213">
    <property type="entry name" value="UDP_glucos_trans"/>
</dbReference>
<protein>
    <submittedName>
        <fullName evidence="6">UDP-glucuronosyl/UDP-glucosyltransferase</fullName>
    </submittedName>
</protein>
<dbReference type="SUPFAM" id="SSF53383">
    <property type="entry name" value="PLP-dependent transferases"/>
    <property type="match status" value="1"/>
</dbReference>
<evidence type="ECO:0000313" key="6">
    <source>
        <dbReference type="EMBL" id="PWA58260.1"/>
    </source>
</evidence>
<dbReference type="Proteomes" id="UP000245207">
    <property type="component" value="Unassembled WGS sequence"/>
</dbReference>
<dbReference type="FunFam" id="3.40.50.2000:FF:000065">
    <property type="entry name" value="Glycosyltransferase"/>
    <property type="match status" value="1"/>
</dbReference>
<feature type="domain" description="Serine hydroxymethyltransferase-like" evidence="5">
    <location>
        <begin position="1003"/>
        <end position="1052"/>
    </location>
</feature>
<name>A0A2U1MAG5_ARTAN</name>
<dbReference type="EMBL" id="PKPP01005948">
    <property type="protein sequence ID" value="PWA58260.1"/>
    <property type="molecule type" value="Genomic_DNA"/>
</dbReference>
<dbReference type="Gene3D" id="3.40.50.2000">
    <property type="entry name" value="Glycogen Phosphorylase B"/>
    <property type="match status" value="4"/>
</dbReference>
<dbReference type="InterPro" id="IPR039429">
    <property type="entry name" value="SHMT-like_dom"/>
</dbReference>
<evidence type="ECO:0000259" key="5">
    <source>
        <dbReference type="Pfam" id="PF00464"/>
    </source>
</evidence>
<dbReference type="PANTHER" id="PTHR11926">
    <property type="entry name" value="GLUCOSYL/GLUCURONOSYL TRANSFERASES"/>
    <property type="match status" value="1"/>
</dbReference>
<sequence>MINCDPNSGTRPYQPYAKSSQNSTFQRLPYHLRQYRIQPRAPPQIAGPDTLNRHPSFQFEIIPDGLPPPENLDATQDIPSLCKSTSETSLEPFRKLLSTLNSTTMIPRVSCIVSDGSMSFTLDASDELGLPNVIFWTPSACGFLAYVHYDTLKQKGYFPLKDSSQLTNGYMDTIVDCIPSMKGLRLKDMPSFLRSTDPDEFMVNYVIRETTRTKKASAIILNTFDDLEHDVLNELSSIYPNVYSIGPLNALVRDMENRDLQFLGSSLWKEETECMEWLDSKEPKSVVYVNFGSITVMTPQQLVEFSWGLANSNQTFLWVILPDLVSGDSARVHGDDQGKGVACKLVPSRKSSESRINWRVLDTLRMELNVGEHILWSSNDLLAFLCRAADQLLFDVFFNLLSRFAQHQTSYSTSICKKKLVRYTKLEKLSLQPLASSKTTVKTVMATKKEGEQDDSEGDEKRKHVPRQNVVNFFFTNFPPEWSKVNMYELFSEVGEIAEVYIARKANSESAEHIIETGTGSKAVEGCVDSIPSKIKETYGITIESGMAEKVVTPGDFPAKGESTETHGRDFSHFPARAYKNEILNFESRLGIPDEPVVHAIKEHEMSPSNIGEKEMSPSNIGEKEISSSNIAERVDNIKPKVVDTHTTSFDACTTICALQYCTMWCEYQFSKPKPSYSDLKKIVAYSKTLHPNMSIAEIREGFVKFQSQNYLSPSQISNTKTLDAEDSLEDSDDLTNGYMDTILDCIVPSMDGIRLKDMPTFLRTTDPNDMMVNFVYRETSRAKKASAIILNTFDDLEHDVLHALSLIYPPIYSIGPLHTIPYSKENKDLQLLDSSLWKEETECLEWLDSKEPNLVVYVNFGSITVMTPQQLVEFSWGLANKFLARKHGHAKNLGVSDTDTDTPRTRVRHARAVSHVLFGPDTDLDTARDGFGHGQNRLTIPLLCLSRSKVVNEGVMISRAMIARAIKLTDAMENVGTAALIRQVATKTNDVYGYVKFIFKLMTDTKKISAVSILFEKMPYKLYESTGYIDYDQMKKSVVLFRSKLGVAGASYNPEYKAYQEQVLTNCKKFSQVH</sequence>
<evidence type="ECO:0000256" key="2">
    <source>
        <dbReference type="ARBA" id="ARBA00022676"/>
    </source>
</evidence>
<dbReference type="GO" id="GO:0080044">
    <property type="term" value="F:quercetin 7-O-glucosyltransferase activity"/>
    <property type="evidence" value="ECO:0007669"/>
    <property type="project" value="TreeGrafter"/>
</dbReference>
<evidence type="ECO:0000256" key="1">
    <source>
        <dbReference type="ARBA" id="ARBA00009995"/>
    </source>
</evidence>